<organism evidence="1 2">
    <name type="scientific">Rangifer tarandus platyrhynchus</name>
    <name type="common">Svalbard reindeer</name>
    <dbReference type="NCBI Taxonomy" id="3082113"/>
    <lineage>
        <taxon>Eukaryota</taxon>
        <taxon>Metazoa</taxon>
        <taxon>Chordata</taxon>
        <taxon>Craniata</taxon>
        <taxon>Vertebrata</taxon>
        <taxon>Euteleostomi</taxon>
        <taxon>Mammalia</taxon>
        <taxon>Eutheria</taxon>
        <taxon>Laurasiatheria</taxon>
        <taxon>Artiodactyla</taxon>
        <taxon>Ruminantia</taxon>
        <taxon>Pecora</taxon>
        <taxon>Cervidae</taxon>
        <taxon>Odocoileinae</taxon>
        <taxon>Rangifer</taxon>
    </lineage>
</organism>
<evidence type="ECO:0000313" key="2">
    <source>
        <dbReference type="Proteomes" id="UP001162501"/>
    </source>
</evidence>
<evidence type="ECO:0000313" key="1">
    <source>
        <dbReference type="EMBL" id="CAI9700522.1"/>
    </source>
</evidence>
<gene>
    <name evidence="1" type="ORF">MRATA1EN3_LOCUS11735</name>
</gene>
<reference evidence="1" key="1">
    <citation type="submission" date="2023-05" db="EMBL/GenBank/DDBJ databases">
        <authorList>
            <consortium name="ELIXIR-Norway"/>
        </authorList>
    </citation>
    <scope>NUCLEOTIDE SEQUENCE</scope>
</reference>
<dbReference type="EMBL" id="OX596105">
    <property type="protein sequence ID" value="CAI9700522.1"/>
    <property type="molecule type" value="Genomic_DNA"/>
</dbReference>
<name>A0ACB0EIM5_RANTA</name>
<sequence>MCPGPCLCSETKMRKHGQRTPSGQAPPEGAVGAGTSGRRPPEGPRLTAAPRKRGCRAPNACGSSPRGAEKPKFAFSSVPRDAAQPSRHTDSENLTELPISKASC</sequence>
<accession>A0ACB0EIM5</accession>
<dbReference type="Proteomes" id="UP001162501">
    <property type="component" value="Chromosome 21"/>
</dbReference>
<protein>
    <submittedName>
        <fullName evidence="1">Uncharacterized protein</fullName>
    </submittedName>
</protein>
<proteinExistence type="predicted"/>